<dbReference type="EMBL" id="PFEQ01000009">
    <property type="protein sequence ID" value="PJE74275.1"/>
    <property type="molecule type" value="Genomic_DNA"/>
</dbReference>
<organism evidence="3 4">
    <name type="scientific">Candidatus Taylorbacteria bacterium CG10_big_fil_rev_8_21_14_0_10_41_48</name>
    <dbReference type="NCBI Taxonomy" id="1975024"/>
    <lineage>
        <taxon>Bacteria</taxon>
        <taxon>Candidatus Tayloriibacteriota</taxon>
    </lineage>
</organism>
<dbReference type="InterPro" id="IPR052908">
    <property type="entry name" value="AP-4-A_phosphorylase"/>
</dbReference>
<accession>A0A2M8LCE2</accession>
<feature type="domain" description="HIT" evidence="2">
    <location>
        <begin position="22"/>
        <end position="118"/>
    </location>
</feature>
<dbReference type="SUPFAM" id="SSF54197">
    <property type="entry name" value="HIT-like"/>
    <property type="match status" value="1"/>
</dbReference>
<dbReference type="Gene3D" id="3.30.428.10">
    <property type="entry name" value="HIT-like"/>
    <property type="match status" value="1"/>
</dbReference>
<dbReference type="PANTHER" id="PTHR42997:SF1">
    <property type="entry name" value="AP-4-A PHOSPHORYLASE"/>
    <property type="match status" value="1"/>
</dbReference>
<feature type="short sequence motif" description="Histidine triad motif" evidence="1">
    <location>
        <begin position="102"/>
        <end position="106"/>
    </location>
</feature>
<dbReference type="Pfam" id="PF01230">
    <property type="entry name" value="HIT"/>
    <property type="match status" value="1"/>
</dbReference>
<dbReference type="PANTHER" id="PTHR42997">
    <property type="entry name" value="HIT FAMILY HYDROLASE"/>
    <property type="match status" value="1"/>
</dbReference>
<dbReference type="GO" id="GO:0003824">
    <property type="term" value="F:catalytic activity"/>
    <property type="evidence" value="ECO:0007669"/>
    <property type="project" value="InterPro"/>
</dbReference>
<dbReference type="InterPro" id="IPR011146">
    <property type="entry name" value="HIT-like"/>
</dbReference>
<sequence>MLYKDYVRSITGCPFCDVTEGVFVENEHAYLTYAKAPYHEDHLLVIPKRHVLRILELEPYEQTAIDELVREALRALDIIGEGHYSVLVRDGKADGNNKSVDHLHFHVVPGVRLGDLDHQGNEREVLNDEGMRRVVDRFSKVFRK</sequence>
<evidence type="ECO:0000256" key="1">
    <source>
        <dbReference type="PROSITE-ProRule" id="PRU00464"/>
    </source>
</evidence>
<comment type="caution">
    <text evidence="3">The sequence shown here is derived from an EMBL/GenBank/DDBJ whole genome shotgun (WGS) entry which is preliminary data.</text>
</comment>
<name>A0A2M8LCE2_9BACT</name>
<evidence type="ECO:0000313" key="3">
    <source>
        <dbReference type="EMBL" id="PJE74275.1"/>
    </source>
</evidence>
<evidence type="ECO:0000259" key="2">
    <source>
        <dbReference type="PROSITE" id="PS51084"/>
    </source>
</evidence>
<reference evidence="4" key="1">
    <citation type="submission" date="2017-09" db="EMBL/GenBank/DDBJ databases">
        <title>Depth-based differentiation of microbial function through sediment-hosted aquifers and enrichment of novel symbionts in the deep terrestrial subsurface.</title>
        <authorList>
            <person name="Probst A.J."/>
            <person name="Ladd B."/>
            <person name="Jarett J.K."/>
            <person name="Geller-Mcgrath D.E."/>
            <person name="Sieber C.M.K."/>
            <person name="Emerson J.B."/>
            <person name="Anantharaman K."/>
            <person name="Thomas B.C."/>
            <person name="Malmstrom R."/>
            <person name="Stieglmeier M."/>
            <person name="Klingl A."/>
            <person name="Woyke T."/>
            <person name="Ryan C.M."/>
            <person name="Banfield J.F."/>
        </authorList>
    </citation>
    <scope>NUCLEOTIDE SEQUENCE [LARGE SCALE GENOMIC DNA]</scope>
</reference>
<evidence type="ECO:0000313" key="4">
    <source>
        <dbReference type="Proteomes" id="UP000228700"/>
    </source>
</evidence>
<proteinExistence type="predicted"/>
<dbReference type="PROSITE" id="PS51084">
    <property type="entry name" value="HIT_2"/>
    <property type="match status" value="1"/>
</dbReference>
<dbReference type="AlphaFoldDB" id="A0A2M8LCE2"/>
<gene>
    <name evidence="3" type="ORF">COV01_02145</name>
</gene>
<protein>
    <recommendedName>
        <fullName evidence="2">HIT domain-containing protein</fullName>
    </recommendedName>
</protein>
<dbReference type="InterPro" id="IPR036265">
    <property type="entry name" value="HIT-like_sf"/>
</dbReference>
<dbReference type="Proteomes" id="UP000228700">
    <property type="component" value="Unassembled WGS sequence"/>
</dbReference>